<dbReference type="Pfam" id="PF08281">
    <property type="entry name" value="Sigma70_r4_2"/>
    <property type="match status" value="1"/>
</dbReference>
<dbReference type="SUPFAM" id="SSF88946">
    <property type="entry name" value="Sigma2 domain of RNA polymerase sigma factors"/>
    <property type="match status" value="1"/>
</dbReference>
<organism evidence="7 8">
    <name type="scientific">Aquiflexum balticum DSM 16537</name>
    <dbReference type="NCBI Taxonomy" id="758820"/>
    <lineage>
        <taxon>Bacteria</taxon>
        <taxon>Pseudomonadati</taxon>
        <taxon>Bacteroidota</taxon>
        <taxon>Cytophagia</taxon>
        <taxon>Cytophagales</taxon>
        <taxon>Cyclobacteriaceae</taxon>
        <taxon>Aquiflexum</taxon>
    </lineage>
</organism>
<evidence type="ECO:0000313" key="8">
    <source>
        <dbReference type="Proteomes" id="UP000192333"/>
    </source>
</evidence>
<dbReference type="STRING" id="758820.SAMN00777080_2502"/>
<dbReference type="Proteomes" id="UP000192333">
    <property type="component" value="Chromosome I"/>
</dbReference>
<dbReference type="InterPro" id="IPR007627">
    <property type="entry name" value="RNA_pol_sigma70_r2"/>
</dbReference>
<dbReference type="PANTHER" id="PTHR43133">
    <property type="entry name" value="RNA POLYMERASE ECF-TYPE SIGMA FACTO"/>
    <property type="match status" value="1"/>
</dbReference>
<dbReference type="EMBL" id="LT838813">
    <property type="protein sequence ID" value="SMD43889.1"/>
    <property type="molecule type" value="Genomic_DNA"/>
</dbReference>
<feature type="domain" description="RNA polymerase sigma factor 70 region 4 type 2" evidence="6">
    <location>
        <begin position="121"/>
        <end position="172"/>
    </location>
</feature>
<dbReference type="GO" id="GO:0016987">
    <property type="term" value="F:sigma factor activity"/>
    <property type="evidence" value="ECO:0007669"/>
    <property type="project" value="UniProtKB-KW"/>
</dbReference>
<evidence type="ECO:0000256" key="1">
    <source>
        <dbReference type="ARBA" id="ARBA00010641"/>
    </source>
</evidence>
<dbReference type="AlphaFoldDB" id="A0A1W2H4S8"/>
<accession>A0A1W2H4S8</accession>
<dbReference type="GO" id="GO:0006352">
    <property type="term" value="P:DNA-templated transcription initiation"/>
    <property type="evidence" value="ECO:0007669"/>
    <property type="project" value="InterPro"/>
</dbReference>
<keyword evidence="2" id="KW-0805">Transcription regulation</keyword>
<keyword evidence="4" id="KW-0804">Transcription</keyword>
<dbReference type="InterPro" id="IPR039425">
    <property type="entry name" value="RNA_pol_sigma-70-like"/>
</dbReference>
<evidence type="ECO:0000256" key="3">
    <source>
        <dbReference type="ARBA" id="ARBA00023082"/>
    </source>
</evidence>
<dbReference type="OrthoDB" id="1524077at2"/>
<keyword evidence="3" id="KW-0731">Sigma factor</keyword>
<dbReference type="NCBIfam" id="TIGR02985">
    <property type="entry name" value="Sig70_bacteroi1"/>
    <property type="match status" value="1"/>
</dbReference>
<proteinExistence type="inferred from homology"/>
<dbReference type="InterPro" id="IPR014284">
    <property type="entry name" value="RNA_pol_sigma-70_dom"/>
</dbReference>
<feature type="domain" description="RNA polymerase sigma-70 region 2" evidence="5">
    <location>
        <begin position="23"/>
        <end position="89"/>
    </location>
</feature>
<dbReference type="InterPro" id="IPR013325">
    <property type="entry name" value="RNA_pol_sigma_r2"/>
</dbReference>
<name>A0A1W2H4S8_9BACT</name>
<protein>
    <submittedName>
        <fullName evidence="7">RNA polymerase sigma-70 factor, ECF subfamily</fullName>
    </submittedName>
</protein>
<evidence type="ECO:0000313" key="7">
    <source>
        <dbReference type="EMBL" id="SMD43889.1"/>
    </source>
</evidence>
<dbReference type="InterPro" id="IPR013324">
    <property type="entry name" value="RNA_pol_sigma_r3/r4-like"/>
</dbReference>
<dbReference type="Pfam" id="PF04542">
    <property type="entry name" value="Sigma70_r2"/>
    <property type="match status" value="1"/>
</dbReference>
<dbReference type="CDD" id="cd06171">
    <property type="entry name" value="Sigma70_r4"/>
    <property type="match status" value="1"/>
</dbReference>
<keyword evidence="8" id="KW-1185">Reference proteome</keyword>
<dbReference type="GO" id="GO:0003677">
    <property type="term" value="F:DNA binding"/>
    <property type="evidence" value="ECO:0007669"/>
    <property type="project" value="InterPro"/>
</dbReference>
<gene>
    <name evidence="7" type="ORF">SAMN00777080_2502</name>
</gene>
<dbReference type="InterPro" id="IPR014327">
    <property type="entry name" value="RNA_pol_sigma70_bacteroid"/>
</dbReference>
<dbReference type="InterPro" id="IPR013249">
    <property type="entry name" value="RNA_pol_sigma70_r4_t2"/>
</dbReference>
<dbReference type="InterPro" id="IPR036388">
    <property type="entry name" value="WH-like_DNA-bd_sf"/>
</dbReference>
<evidence type="ECO:0000259" key="5">
    <source>
        <dbReference type="Pfam" id="PF04542"/>
    </source>
</evidence>
<dbReference type="RefSeq" id="WP_084120744.1">
    <property type="nucleotide sequence ID" value="NZ_LT838813.1"/>
</dbReference>
<evidence type="ECO:0000256" key="4">
    <source>
        <dbReference type="ARBA" id="ARBA00023163"/>
    </source>
</evidence>
<dbReference type="PANTHER" id="PTHR43133:SF46">
    <property type="entry name" value="RNA POLYMERASE SIGMA-70 FACTOR ECF SUBFAMILY"/>
    <property type="match status" value="1"/>
</dbReference>
<dbReference type="Gene3D" id="1.10.1740.10">
    <property type="match status" value="1"/>
</dbReference>
<sequence>MQATDQQVFSNIQSGDTASFEMLFKTHYNPLCRFALSFLKDPDDAEETVQAVFIGIWEKKATIQVDTSIKSYLYRSVRNACLNEIKHQKVRQLHAGTVQAEGEPRSQPSDHLAIRKELESKIQEALETLPEQCKLIFKMSRFEELKYQEIAAQLQLSVKTVENQMGKALKLMRIQLKDYLPLITILIGRLLEP</sequence>
<comment type="similarity">
    <text evidence="1">Belongs to the sigma-70 factor family. ECF subfamily.</text>
</comment>
<reference evidence="8" key="1">
    <citation type="submission" date="2017-04" db="EMBL/GenBank/DDBJ databases">
        <authorList>
            <person name="Varghese N."/>
            <person name="Submissions S."/>
        </authorList>
    </citation>
    <scope>NUCLEOTIDE SEQUENCE [LARGE SCALE GENOMIC DNA]</scope>
    <source>
        <strain evidence="8">DSM 16537</strain>
    </source>
</reference>
<evidence type="ECO:0000256" key="2">
    <source>
        <dbReference type="ARBA" id="ARBA00023015"/>
    </source>
</evidence>
<dbReference type="NCBIfam" id="TIGR02937">
    <property type="entry name" value="sigma70-ECF"/>
    <property type="match status" value="1"/>
</dbReference>
<dbReference type="SUPFAM" id="SSF88659">
    <property type="entry name" value="Sigma3 and sigma4 domains of RNA polymerase sigma factors"/>
    <property type="match status" value="1"/>
</dbReference>
<dbReference type="Gene3D" id="1.10.10.10">
    <property type="entry name" value="Winged helix-like DNA-binding domain superfamily/Winged helix DNA-binding domain"/>
    <property type="match status" value="1"/>
</dbReference>
<evidence type="ECO:0000259" key="6">
    <source>
        <dbReference type="Pfam" id="PF08281"/>
    </source>
</evidence>